<protein>
    <recommendedName>
        <fullName evidence="3">CusB-like beta-barrel domain-containing protein</fullName>
    </recommendedName>
</protein>
<dbReference type="InterPro" id="IPR058792">
    <property type="entry name" value="Beta-barrel_RND_2"/>
</dbReference>
<organism evidence="4">
    <name type="scientific">bioreactor metagenome</name>
    <dbReference type="NCBI Taxonomy" id="1076179"/>
    <lineage>
        <taxon>unclassified sequences</taxon>
        <taxon>metagenomes</taxon>
        <taxon>ecological metagenomes</taxon>
    </lineage>
</organism>
<evidence type="ECO:0000256" key="2">
    <source>
        <dbReference type="ARBA" id="ARBA00023054"/>
    </source>
</evidence>
<proteinExistence type="predicted"/>
<dbReference type="Gene3D" id="2.40.50.100">
    <property type="match status" value="1"/>
</dbReference>
<feature type="domain" description="CusB-like beta-barrel" evidence="3">
    <location>
        <begin position="36"/>
        <end position="118"/>
    </location>
</feature>
<accession>A0A645I5I0</accession>
<gene>
    <name evidence="4" type="ORF">SDC9_194157</name>
</gene>
<keyword evidence="2" id="KW-0175">Coiled coil</keyword>
<dbReference type="AlphaFoldDB" id="A0A645I5I0"/>
<dbReference type="Gene3D" id="2.40.30.170">
    <property type="match status" value="1"/>
</dbReference>
<comment type="caution">
    <text evidence="4">The sequence shown here is derived from an EMBL/GenBank/DDBJ whole genome shotgun (WGS) entry which is preliminary data.</text>
</comment>
<dbReference type="GO" id="GO:0030313">
    <property type="term" value="C:cell envelope"/>
    <property type="evidence" value="ECO:0007669"/>
    <property type="project" value="UniProtKB-SubCell"/>
</dbReference>
<evidence type="ECO:0000256" key="1">
    <source>
        <dbReference type="ARBA" id="ARBA00004196"/>
    </source>
</evidence>
<dbReference type="SUPFAM" id="SSF111369">
    <property type="entry name" value="HlyD-like secretion proteins"/>
    <property type="match status" value="1"/>
</dbReference>
<dbReference type="Pfam" id="PF25954">
    <property type="entry name" value="Beta-barrel_RND_2"/>
    <property type="match status" value="1"/>
</dbReference>
<dbReference type="PANTHER" id="PTHR32347:SF23">
    <property type="entry name" value="BLL5650 PROTEIN"/>
    <property type="match status" value="1"/>
</dbReference>
<dbReference type="PRINTS" id="PR01490">
    <property type="entry name" value="RTXTOXIND"/>
</dbReference>
<dbReference type="PANTHER" id="PTHR32347">
    <property type="entry name" value="EFFLUX SYSTEM COMPONENT YKNX-RELATED"/>
    <property type="match status" value="1"/>
</dbReference>
<dbReference type="EMBL" id="VSSQ01107341">
    <property type="protein sequence ID" value="MPN46567.1"/>
    <property type="molecule type" value="Genomic_DNA"/>
</dbReference>
<evidence type="ECO:0000259" key="3">
    <source>
        <dbReference type="Pfam" id="PF25954"/>
    </source>
</evidence>
<reference evidence="4" key="1">
    <citation type="submission" date="2019-08" db="EMBL/GenBank/DDBJ databases">
        <authorList>
            <person name="Kucharzyk K."/>
            <person name="Murdoch R.W."/>
            <person name="Higgins S."/>
            <person name="Loffler F."/>
        </authorList>
    </citation>
    <scope>NUCLEOTIDE SEQUENCE</scope>
</reference>
<dbReference type="InterPro" id="IPR050465">
    <property type="entry name" value="UPF0194_transport"/>
</dbReference>
<evidence type="ECO:0000313" key="4">
    <source>
        <dbReference type="EMBL" id="MPN46567.1"/>
    </source>
</evidence>
<comment type="subcellular location">
    <subcellularLocation>
        <location evidence="1">Cell envelope</location>
    </subcellularLocation>
</comment>
<sequence length="120" mass="13215">MLSPLSGLVLSKNFENGEYVNAGSPIATIANMNDCWIKIYIPSSQLGLLKIGQLTEVKVDAFPGRVFQGEIKEISQNAEFTPRQSITQRERANMVFGVKIKIDNHEGILKPGMPADVVIQ</sequence>
<name>A0A645I5I0_9ZZZZ</name>